<gene>
    <name evidence="4" type="primary">20212629</name>
    <name evidence="3" type="ORF">HELRODRAFT_193398</name>
</gene>
<dbReference type="RefSeq" id="XP_009025054.1">
    <property type="nucleotide sequence ID" value="XM_009026806.1"/>
</dbReference>
<organism evidence="4 5">
    <name type="scientific">Helobdella robusta</name>
    <name type="common">Californian leech</name>
    <dbReference type="NCBI Taxonomy" id="6412"/>
    <lineage>
        <taxon>Eukaryota</taxon>
        <taxon>Metazoa</taxon>
        <taxon>Spiralia</taxon>
        <taxon>Lophotrochozoa</taxon>
        <taxon>Annelida</taxon>
        <taxon>Clitellata</taxon>
        <taxon>Hirudinea</taxon>
        <taxon>Rhynchobdellida</taxon>
        <taxon>Glossiphoniidae</taxon>
        <taxon>Helobdella</taxon>
    </lineage>
</organism>
<keyword evidence="5" id="KW-1185">Reference proteome</keyword>
<dbReference type="EnsemblMetazoa" id="HelroT193398">
    <property type="protein sequence ID" value="HelroP193398"/>
    <property type="gene ID" value="HelroG193398"/>
</dbReference>
<reference evidence="5" key="1">
    <citation type="submission" date="2012-12" db="EMBL/GenBank/DDBJ databases">
        <authorList>
            <person name="Hellsten U."/>
            <person name="Grimwood J."/>
            <person name="Chapman J.A."/>
            <person name="Shapiro H."/>
            <person name="Aerts A."/>
            <person name="Otillar R.P."/>
            <person name="Terry A.Y."/>
            <person name="Boore J.L."/>
            <person name="Simakov O."/>
            <person name="Marletaz F."/>
            <person name="Cho S.-J."/>
            <person name="Edsinger-Gonzales E."/>
            <person name="Havlak P."/>
            <person name="Kuo D.-H."/>
            <person name="Larsson T."/>
            <person name="Lv J."/>
            <person name="Arendt D."/>
            <person name="Savage R."/>
            <person name="Osoegawa K."/>
            <person name="de Jong P."/>
            <person name="Lindberg D.R."/>
            <person name="Seaver E.C."/>
            <person name="Weisblat D.A."/>
            <person name="Putnam N.H."/>
            <person name="Grigoriev I.V."/>
            <person name="Rokhsar D.S."/>
        </authorList>
    </citation>
    <scope>NUCLEOTIDE SEQUENCE</scope>
</reference>
<feature type="compositionally biased region" description="Low complexity" evidence="1">
    <location>
        <begin position="191"/>
        <end position="201"/>
    </location>
</feature>
<dbReference type="HOGENOM" id="CLU_1095291_0_0_1"/>
<reference evidence="3 5" key="2">
    <citation type="journal article" date="2013" name="Nature">
        <title>Insights into bilaterian evolution from three spiralian genomes.</title>
        <authorList>
            <person name="Simakov O."/>
            <person name="Marletaz F."/>
            <person name="Cho S.J."/>
            <person name="Edsinger-Gonzales E."/>
            <person name="Havlak P."/>
            <person name="Hellsten U."/>
            <person name="Kuo D.H."/>
            <person name="Larsson T."/>
            <person name="Lv J."/>
            <person name="Arendt D."/>
            <person name="Savage R."/>
            <person name="Osoegawa K."/>
            <person name="de Jong P."/>
            <person name="Grimwood J."/>
            <person name="Chapman J.A."/>
            <person name="Shapiro H."/>
            <person name="Aerts A."/>
            <person name="Otillar R.P."/>
            <person name="Terry A.Y."/>
            <person name="Boore J.L."/>
            <person name="Grigoriev I.V."/>
            <person name="Lindberg D.R."/>
            <person name="Seaver E.C."/>
            <person name="Weisblat D.A."/>
            <person name="Putnam N.H."/>
            <person name="Rokhsar D.S."/>
        </authorList>
    </citation>
    <scope>NUCLEOTIDE SEQUENCE</scope>
</reference>
<keyword evidence="2" id="KW-1133">Transmembrane helix</keyword>
<dbReference type="GeneID" id="20212629"/>
<evidence type="ECO:0000256" key="1">
    <source>
        <dbReference type="SAM" id="MobiDB-lite"/>
    </source>
</evidence>
<accession>T1FUY3</accession>
<name>T1FUY3_HELRO</name>
<sequence length="254" mass="29168">MCSHLRDYKVEQSDCSQFLPFICEKDPFIQPKMNWLPIIITLVFASLVIFFVIIPTLIFCCIKSSQRKDEKEDRKHKSLHASRQSLNSLSGSRHYLDETSKSYRSEEPRKKRPLLDGTASYRNDDASSDLIIKTDYRDDFSYLSDTTDQTSFKFSMSRPHVLPHVENEIQLLDQAYNERSRPTDNMTGEAKPYFSSFSSEPPSYPKPKPRTSKQSNPSDSETFTSNDEVTIAGGSSTKKKRARPKLKPLEEGNM</sequence>
<protein>
    <submittedName>
        <fullName evidence="3 4">Uncharacterized protein</fullName>
    </submittedName>
</protein>
<evidence type="ECO:0000313" key="5">
    <source>
        <dbReference type="Proteomes" id="UP000015101"/>
    </source>
</evidence>
<feature type="compositionally biased region" description="Polar residues" evidence="1">
    <location>
        <begin position="214"/>
        <end position="236"/>
    </location>
</feature>
<keyword evidence="2" id="KW-0812">Transmembrane</keyword>
<feature type="transmembrane region" description="Helical" evidence="2">
    <location>
        <begin position="35"/>
        <end position="62"/>
    </location>
</feature>
<keyword evidence="2" id="KW-0472">Membrane</keyword>
<reference evidence="4" key="3">
    <citation type="submission" date="2015-06" db="UniProtKB">
        <authorList>
            <consortium name="EnsemblMetazoa"/>
        </authorList>
    </citation>
    <scope>IDENTIFICATION</scope>
</reference>
<dbReference type="EMBL" id="AMQM01006538">
    <property type="status" value="NOT_ANNOTATED_CDS"/>
    <property type="molecule type" value="Genomic_DNA"/>
</dbReference>
<evidence type="ECO:0000256" key="2">
    <source>
        <dbReference type="SAM" id="Phobius"/>
    </source>
</evidence>
<dbReference type="Proteomes" id="UP000015101">
    <property type="component" value="Unassembled WGS sequence"/>
</dbReference>
<dbReference type="KEGG" id="hro:HELRODRAFT_193398"/>
<evidence type="ECO:0000313" key="4">
    <source>
        <dbReference type="EnsemblMetazoa" id="HelroP193398"/>
    </source>
</evidence>
<evidence type="ECO:0000313" key="3">
    <source>
        <dbReference type="EMBL" id="ESN96926.1"/>
    </source>
</evidence>
<feature type="compositionally biased region" description="Basic residues" evidence="1">
    <location>
        <begin position="237"/>
        <end position="246"/>
    </location>
</feature>
<dbReference type="AlphaFoldDB" id="T1FUY3"/>
<feature type="region of interest" description="Disordered" evidence="1">
    <location>
        <begin position="179"/>
        <end position="254"/>
    </location>
</feature>
<dbReference type="EMBL" id="KB097487">
    <property type="protein sequence ID" value="ESN96926.1"/>
    <property type="molecule type" value="Genomic_DNA"/>
</dbReference>
<feature type="region of interest" description="Disordered" evidence="1">
    <location>
        <begin position="97"/>
        <end position="120"/>
    </location>
</feature>
<dbReference type="InParanoid" id="T1FUY3"/>
<proteinExistence type="predicted"/>
<feature type="compositionally biased region" description="Basic and acidic residues" evidence="1">
    <location>
        <begin position="97"/>
        <end position="109"/>
    </location>
</feature>
<dbReference type="CTD" id="20212629"/>